<organism evidence="4 5">
    <name type="scientific">Dongia soli</name>
    <dbReference type="NCBI Taxonomy" id="600628"/>
    <lineage>
        <taxon>Bacteria</taxon>
        <taxon>Pseudomonadati</taxon>
        <taxon>Pseudomonadota</taxon>
        <taxon>Alphaproteobacteria</taxon>
        <taxon>Rhodospirillales</taxon>
        <taxon>Dongiaceae</taxon>
        <taxon>Dongia</taxon>
    </lineage>
</organism>
<feature type="domain" description="Inosine/uridine-preferring nucleoside hydrolase" evidence="3">
    <location>
        <begin position="11"/>
        <end position="300"/>
    </location>
</feature>
<name>A0ABU5EAU6_9PROT</name>
<evidence type="ECO:0000259" key="3">
    <source>
        <dbReference type="Pfam" id="PF01156"/>
    </source>
</evidence>
<dbReference type="PANTHER" id="PTHR12304:SF4">
    <property type="entry name" value="URIDINE NUCLEOSIDASE"/>
    <property type="match status" value="1"/>
</dbReference>
<dbReference type="RefSeq" id="WP_320508219.1">
    <property type="nucleotide sequence ID" value="NZ_JAXCLW010000002.1"/>
</dbReference>
<evidence type="ECO:0000313" key="5">
    <source>
        <dbReference type="Proteomes" id="UP001279642"/>
    </source>
</evidence>
<dbReference type="PANTHER" id="PTHR12304">
    <property type="entry name" value="INOSINE-URIDINE PREFERRING NUCLEOSIDE HYDROLASE"/>
    <property type="match status" value="1"/>
</dbReference>
<accession>A0ABU5EAU6</accession>
<evidence type="ECO:0000313" key="4">
    <source>
        <dbReference type="EMBL" id="MDY0883174.1"/>
    </source>
</evidence>
<dbReference type="Pfam" id="PF01156">
    <property type="entry name" value="IU_nuc_hydro"/>
    <property type="match status" value="1"/>
</dbReference>
<keyword evidence="2" id="KW-0326">Glycosidase</keyword>
<dbReference type="Proteomes" id="UP001279642">
    <property type="component" value="Unassembled WGS sequence"/>
</dbReference>
<dbReference type="InterPro" id="IPR036452">
    <property type="entry name" value="Ribo_hydro-like"/>
</dbReference>
<proteinExistence type="predicted"/>
<reference evidence="4 5" key="1">
    <citation type="journal article" date="2016" name="Antonie Van Leeuwenhoek">
        <title>Dongia soli sp. nov., isolated from soil from Dokdo, Korea.</title>
        <authorList>
            <person name="Kim D.U."/>
            <person name="Lee H."/>
            <person name="Kim H."/>
            <person name="Kim S.G."/>
            <person name="Ka J.O."/>
        </authorList>
    </citation>
    <scope>NUCLEOTIDE SEQUENCE [LARGE SCALE GENOMIC DNA]</scope>
    <source>
        <strain evidence="4 5">D78</strain>
    </source>
</reference>
<keyword evidence="1 4" id="KW-0378">Hydrolase</keyword>
<gene>
    <name evidence="4" type="ORF">SMD27_09990</name>
</gene>
<comment type="caution">
    <text evidence="4">The sequence shown here is derived from an EMBL/GenBank/DDBJ whole genome shotgun (WGS) entry which is preliminary data.</text>
</comment>
<sequence length="310" mass="33430">MSDQVMATHRIIFDTDPGIDDAAAILLAMSSPEIEILGMSTVAGNVPLALTTTNALKLCELGNRTDIKVYPGADRPLKREAATAEHVHGMTGMDGAVLPEPKKRAETQHGIDWLVATLLAAEPKSITLIVLGPQTNIALALRRAPRIREALREVVIMGGASEQEGGNITPYAEFNIYVDPEAAAEVFDAKLPVTLVSLDVARKVVGTVERLDRLRHNGNAASVALADMLGFYTGRGKGNEPMYDPLTIAWLLQPDLFTSRMAQIEVDIGDKETAGQTRMTFDVPGATNRVLVDCKASGFFDLLTTRVARI</sequence>
<dbReference type="Gene3D" id="3.90.245.10">
    <property type="entry name" value="Ribonucleoside hydrolase-like"/>
    <property type="match status" value="1"/>
</dbReference>
<evidence type="ECO:0000256" key="2">
    <source>
        <dbReference type="ARBA" id="ARBA00023295"/>
    </source>
</evidence>
<dbReference type="CDD" id="cd02651">
    <property type="entry name" value="nuc_hydro_IU_UC_XIUA"/>
    <property type="match status" value="1"/>
</dbReference>
<protein>
    <submittedName>
        <fullName evidence="4">Nucleoside hydrolase</fullName>
    </submittedName>
</protein>
<keyword evidence="5" id="KW-1185">Reference proteome</keyword>
<dbReference type="InterPro" id="IPR023186">
    <property type="entry name" value="IUNH"/>
</dbReference>
<dbReference type="GO" id="GO:0016787">
    <property type="term" value="F:hydrolase activity"/>
    <property type="evidence" value="ECO:0007669"/>
    <property type="project" value="UniProtKB-KW"/>
</dbReference>
<dbReference type="InterPro" id="IPR001910">
    <property type="entry name" value="Inosine/uridine_hydrolase_dom"/>
</dbReference>
<dbReference type="EMBL" id="JAXCLW010000002">
    <property type="protein sequence ID" value="MDY0883174.1"/>
    <property type="molecule type" value="Genomic_DNA"/>
</dbReference>
<dbReference type="SUPFAM" id="SSF53590">
    <property type="entry name" value="Nucleoside hydrolase"/>
    <property type="match status" value="1"/>
</dbReference>
<evidence type="ECO:0000256" key="1">
    <source>
        <dbReference type="ARBA" id="ARBA00022801"/>
    </source>
</evidence>